<proteinExistence type="predicted"/>
<evidence type="ECO:0000313" key="6">
    <source>
        <dbReference type="EMBL" id="KAJ6826043.1"/>
    </source>
</evidence>
<dbReference type="PANTHER" id="PTHR21277:SF5">
    <property type="entry name" value="TRANSCRIPTIONAL ADAPTER 1"/>
    <property type="match status" value="1"/>
</dbReference>
<evidence type="ECO:0000256" key="4">
    <source>
        <dbReference type="ARBA" id="ARBA00023242"/>
    </source>
</evidence>
<dbReference type="Proteomes" id="UP001140949">
    <property type="component" value="Unassembled WGS sequence"/>
</dbReference>
<dbReference type="InterPro" id="IPR024738">
    <property type="entry name" value="Hfi1/Tada1"/>
</dbReference>
<evidence type="ECO:0000256" key="1">
    <source>
        <dbReference type="ARBA" id="ARBA00004123"/>
    </source>
</evidence>
<reference evidence="6" key="1">
    <citation type="journal article" date="2023" name="GigaByte">
        <title>Genome assembly of the bearded iris, Iris pallida Lam.</title>
        <authorList>
            <person name="Bruccoleri R.E."/>
            <person name="Oakeley E.J."/>
            <person name="Faust A.M.E."/>
            <person name="Altorfer M."/>
            <person name="Dessus-Babus S."/>
            <person name="Burckhardt D."/>
            <person name="Oertli M."/>
            <person name="Naumann U."/>
            <person name="Petersen F."/>
            <person name="Wong J."/>
        </authorList>
    </citation>
    <scope>NUCLEOTIDE SEQUENCE</scope>
    <source>
        <strain evidence="6">GSM-AAB239-AS_SAM_17_03QT</strain>
    </source>
</reference>
<accession>A0AAX6GC30</accession>
<feature type="compositionally biased region" description="Polar residues" evidence="5">
    <location>
        <begin position="97"/>
        <end position="110"/>
    </location>
</feature>
<feature type="region of interest" description="Disordered" evidence="5">
    <location>
        <begin position="75"/>
        <end position="153"/>
    </location>
</feature>
<dbReference type="GO" id="GO:0003713">
    <property type="term" value="F:transcription coactivator activity"/>
    <property type="evidence" value="ECO:0007669"/>
    <property type="project" value="TreeGrafter"/>
</dbReference>
<protein>
    <recommendedName>
        <fullName evidence="8">Transcriptional coactivator Hfi1/Transcriptional adapter 1</fullName>
    </recommendedName>
</protein>
<evidence type="ECO:0008006" key="8">
    <source>
        <dbReference type="Google" id="ProtNLM"/>
    </source>
</evidence>
<dbReference type="PANTHER" id="PTHR21277">
    <property type="entry name" value="TRANSCRIPTIONAL ADAPTER 1"/>
    <property type="match status" value="1"/>
</dbReference>
<evidence type="ECO:0000313" key="7">
    <source>
        <dbReference type="Proteomes" id="UP001140949"/>
    </source>
</evidence>
<evidence type="ECO:0000256" key="5">
    <source>
        <dbReference type="SAM" id="MobiDB-lite"/>
    </source>
</evidence>
<evidence type="ECO:0000256" key="3">
    <source>
        <dbReference type="ARBA" id="ARBA00023163"/>
    </source>
</evidence>
<feature type="region of interest" description="Disordered" evidence="5">
    <location>
        <begin position="165"/>
        <end position="204"/>
    </location>
</feature>
<dbReference type="AlphaFoldDB" id="A0AAX6GC30"/>
<dbReference type="Pfam" id="PF12767">
    <property type="entry name" value="SAGA-Tad1"/>
    <property type="match status" value="1"/>
</dbReference>
<keyword evidence="7" id="KW-1185">Reference proteome</keyword>
<dbReference type="CDD" id="cd22933">
    <property type="entry name" value="HFD_HFI1"/>
    <property type="match status" value="1"/>
</dbReference>
<dbReference type="GO" id="GO:0005634">
    <property type="term" value="C:nucleus"/>
    <property type="evidence" value="ECO:0007669"/>
    <property type="project" value="UniProtKB-SubCell"/>
</dbReference>
<comment type="caution">
    <text evidence="6">The sequence shown here is derived from an EMBL/GenBank/DDBJ whole genome shotgun (WGS) entry which is preliminary data.</text>
</comment>
<dbReference type="GO" id="GO:0000124">
    <property type="term" value="C:SAGA complex"/>
    <property type="evidence" value="ECO:0007669"/>
    <property type="project" value="TreeGrafter"/>
</dbReference>
<sequence>MGARINIGDLKYQIVKRVGPDRAQQYFGYLNRLLSQKLSKPEFNKLCVLTLGRENLHLHNQLVLSVLRNACQAKTPPPPLRGGTKWSPPVNYGPKVASQSPVLSNGNALPQSPRRSRSGVSGQRIKDRPSPLGPNGRAEVGISENGDLGSCDLKRPLQHLEGALAEQSAKRQRRTEKEPMASVEAVDVDRVREDSERRNDKSSAKIPIQAPLGIPFFPPSIGGSRRNLAQANSFSNFGSCSESGDLWHSEDLRRRMERIEEGQGLGGVALDCANLLNNGLNAYLKRLIKSCVELVGTRSGHGQMKQQAYKHQAYGKPVNGLWQGNHVHLQSGRPPFDGHTDPMNRRSITMQDFRVAMELNPQQLGEDWPLLLEKICHHSFEE</sequence>
<feature type="compositionally biased region" description="Basic and acidic residues" evidence="5">
    <location>
        <begin position="187"/>
        <end position="203"/>
    </location>
</feature>
<dbReference type="EMBL" id="JANAVB010021198">
    <property type="protein sequence ID" value="KAJ6826043.1"/>
    <property type="molecule type" value="Genomic_DNA"/>
</dbReference>
<evidence type="ECO:0000256" key="2">
    <source>
        <dbReference type="ARBA" id="ARBA00023015"/>
    </source>
</evidence>
<gene>
    <name evidence="6" type="ORF">M6B38_374305</name>
</gene>
<reference evidence="6" key="2">
    <citation type="submission" date="2023-04" db="EMBL/GenBank/DDBJ databases">
        <authorList>
            <person name="Bruccoleri R.E."/>
            <person name="Oakeley E.J."/>
            <person name="Faust A.-M."/>
            <person name="Dessus-Babus S."/>
            <person name="Altorfer M."/>
            <person name="Burckhardt D."/>
            <person name="Oertli M."/>
            <person name="Naumann U."/>
            <person name="Petersen F."/>
            <person name="Wong J."/>
        </authorList>
    </citation>
    <scope>NUCLEOTIDE SEQUENCE</scope>
    <source>
        <strain evidence="6">GSM-AAB239-AS_SAM_17_03QT</strain>
        <tissue evidence="6">Leaf</tissue>
    </source>
</reference>
<keyword evidence="2" id="KW-0805">Transcription regulation</keyword>
<name>A0AAX6GC30_IRIPA</name>
<organism evidence="6 7">
    <name type="scientific">Iris pallida</name>
    <name type="common">Sweet iris</name>
    <dbReference type="NCBI Taxonomy" id="29817"/>
    <lineage>
        <taxon>Eukaryota</taxon>
        <taxon>Viridiplantae</taxon>
        <taxon>Streptophyta</taxon>
        <taxon>Embryophyta</taxon>
        <taxon>Tracheophyta</taxon>
        <taxon>Spermatophyta</taxon>
        <taxon>Magnoliopsida</taxon>
        <taxon>Liliopsida</taxon>
        <taxon>Asparagales</taxon>
        <taxon>Iridaceae</taxon>
        <taxon>Iridoideae</taxon>
        <taxon>Irideae</taxon>
        <taxon>Iris</taxon>
    </lineage>
</organism>
<dbReference type="GO" id="GO:0006357">
    <property type="term" value="P:regulation of transcription by RNA polymerase II"/>
    <property type="evidence" value="ECO:0007669"/>
    <property type="project" value="TreeGrafter"/>
</dbReference>
<keyword evidence="3" id="KW-0804">Transcription</keyword>
<keyword evidence="4" id="KW-0539">Nucleus</keyword>
<comment type="subcellular location">
    <subcellularLocation>
        <location evidence="1">Nucleus</location>
    </subcellularLocation>
</comment>